<dbReference type="RefSeq" id="XP_007929644.1">
    <property type="nucleotide sequence ID" value="XM_007931453.1"/>
</dbReference>
<dbReference type="AlphaFoldDB" id="M3ANX5"/>
<evidence type="ECO:0000256" key="1">
    <source>
        <dbReference type="SAM" id="MobiDB-lite"/>
    </source>
</evidence>
<dbReference type="Proteomes" id="UP000016932">
    <property type="component" value="Unassembled WGS sequence"/>
</dbReference>
<dbReference type="PROSITE" id="PS00028">
    <property type="entry name" value="ZINC_FINGER_C2H2_1"/>
    <property type="match status" value="1"/>
</dbReference>
<feature type="region of interest" description="Disordered" evidence="1">
    <location>
        <begin position="494"/>
        <end position="516"/>
    </location>
</feature>
<evidence type="ECO:0000313" key="4">
    <source>
        <dbReference type="Proteomes" id="UP000016932"/>
    </source>
</evidence>
<organism evidence="3 4">
    <name type="scientific">Pseudocercospora fijiensis (strain CIRAD86)</name>
    <name type="common">Black leaf streak disease fungus</name>
    <name type="synonym">Mycosphaerella fijiensis</name>
    <dbReference type="NCBI Taxonomy" id="383855"/>
    <lineage>
        <taxon>Eukaryota</taxon>
        <taxon>Fungi</taxon>
        <taxon>Dikarya</taxon>
        <taxon>Ascomycota</taxon>
        <taxon>Pezizomycotina</taxon>
        <taxon>Dothideomycetes</taxon>
        <taxon>Dothideomycetidae</taxon>
        <taxon>Mycosphaerellales</taxon>
        <taxon>Mycosphaerellaceae</taxon>
        <taxon>Pseudocercospora</taxon>
    </lineage>
</organism>
<feature type="compositionally biased region" description="Acidic residues" evidence="1">
    <location>
        <begin position="413"/>
        <end position="425"/>
    </location>
</feature>
<dbReference type="EMBL" id="KB446562">
    <property type="protein sequence ID" value="EME79157.1"/>
    <property type="molecule type" value="Genomic_DNA"/>
</dbReference>
<protein>
    <recommendedName>
        <fullName evidence="2">C2H2-type domain-containing protein</fullName>
    </recommendedName>
</protein>
<dbReference type="PANTHER" id="PTHR35391:SF7">
    <property type="entry name" value="C2H2-TYPE DOMAIN-CONTAINING PROTEIN"/>
    <property type="match status" value="1"/>
</dbReference>
<dbReference type="VEuPathDB" id="FungiDB:MYCFIDRAFT_34701"/>
<dbReference type="OrthoDB" id="6133115at2759"/>
<dbReference type="Pfam" id="PF26082">
    <property type="entry name" value="zf-C2H2_AcuF"/>
    <property type="match status" value="1"/>
</dbReference>
<evidence type="ECO:0000259" key="2">
    <source>
        <dbReference type="PROSITE" id="PS00028"/>
    </source>
</evidence>
<accession>M3ANX5</accession>
<feature type="region of interest" description="Disordered" evidence="1">
    <location>
        <begin position="193"/>
        <end position="212"/>
    </location>
</feature>
<dbReference type="HOGENOM" id="CLU_015936_2_1_1"/>
<evidence type="ECO:0000313" key="3">
    <source>
        <dbReference type="EMBL" id="EME79157.1"/>
    </source>
</evidence>
<dbReference type="eggNOG" id="ENOG502SJT8">
    <property type="taxonomic scope" value="Eukaryota"/>
</dbReference>
<proteinExistence type="predicted"/>
<dbReference type="GeneID" id="19339006"/>
<dbReference type="SMART" id="SM00355">
    <property type="entry name" value="ZnF_C2H2"/>
    <property type="match status" value="4"/>
</dbReference>
<keyword evidence="4" id="KW-1185">Reference proteome</keyword>
<dbReference type="PANTHER" id="PTHR35391">
    <property type="entry name" value="C2H2-TYPE DOMAIN-CONTAINING PROTEIN-RELATED"/>
    <property type="match status" value="1"/>
</dbReference>
<feature type="region of interest" description="Disordered" evidence="1">
    <location>
        <begin position="413"/>
        <end position="438"/>
    </location>
</feature>
<name>M3ANX5_PSEFD</name>
<dbReference type="KEGG" id="pfj:MYCFIDRAFT_34701"/>
<gene>
    <name evidence="3" type="ORF">MYCFIDRAFT_34701</name>
</gene>
<dbReference type="InterPro" id="IPR013087">
    <property type="entry name" value="Znf_C2H2_type"/>
</dbReference>
<sequence length="522" mass="58825">MEIPKLVRQCLKQFRSLLGDAQDDKLEEEYGRFRVWTGNLAAHREVGSRSLEYRLKDSENLRIRVLSLLGDLLIELQDCKLHEHGDQPRLGAGPLNLTFVDDDFGAGDSTQDIHELVNLLYRFSITLMNPAGYNRVRRAFIPRSAAFDPWFIPHVQNKYPSAQAWLAQRLGRAISSRRQYIIYRDIYGKKKHQGLENEAPDEQTTTVATSIPGVKPPTLDVADLNKDADDTESFYSMTSFAPTESDASVLRPPRLPEKGASGDPFDCPICNSIVQFTNKERWRRHVYEDVPPYVCTHEACSTANMQYTKRRDWQRHMSRNHFRVWKCSVGCSAQFSTADDLITHLVDDHKQPSDASDLQRLAEICAEPMPLSEALTCPLCQKLELTLSSWFKHVGRHMEQLALFALPSHLLEDEQEGQNEDESADEMGTGLESGSDVISIGGSCIEEQDAAVDENTKRHEGVYNSTHEAKAEILHHLNPSDSSEDLPVSIAATEYDTEEHTGPSEASRATAEASKERVLVML</sequence>
<dbReference type="InterPro" id="IPR058925">
    <property type="entry name" value="zf-C2H2_AcuF"/>
</dbReference>
<feature type="domain" description="C2H2-type" evidence="2">
    <location>
        <begin position="327"/>
        <end position="349"/>
    </location>
</feature>
<reference evidence="3 4" key="1">
    <citation type="journal article" date="2012" name="PLoS Pathog.">
        <title>Diverse lifestyles and strategies of plant pathogenesis encoded in the genomes of eighteen Dothideomycetes fungi.</title>
        <authorList>
            <person name="Ohm R.A."/>
            <person name="Feau N."/>
            <person name="Henrissat B."/>
            <person name="Schoch C.L."/>
            <person name="Horwitz B.A."/>
            <person name="Barry K.W."/>
            <person name="Condon B.J."/>
            <person name="Copeland A.C."/>
            <person name="Dhillon B."/>
            <person name="Glaser F."/>
            <person name="Hesse C.N."/>
            <person name="Kosti I."/>
            <person name="LaButti K."/>
            <person name="Lindquist E.A."/>
            <person name="Lucas S."/>
            <person name="Salamov A.A."/>
            <person name="Bradshaw R.E."/>
            <person name="Ciuffetti L."/>
            <person name="Hamelin R.C."/>
            <person name="Kema G.H.J."/>
            <person name="Lawrence C."/>
            <person name="Scott J.A."/>
            <person name="Spatafora J.W."/>
            <person name="Turgeon B.G."/>
            <person name="de Wit P.J.G.M."/>
            <person name="Zhong S."/>
            <person name="Goodwin S.B."/>
            <person name="Grigoriev I.V."/>
        </authorList>
    </citation>
    <scope>NUCLEOTIDE SEQUENCE [LARGE SCALE GENOMIC DNA]</scope>
    <source>
        <strain evidence="3 4">CIRAD86</strain>
    </source>
</reference>